<evidence type="ECO:0000256" key="2">
    <source>
        <dbReference type="ARBA" id="ARBA00022618"/>
    </source>
</evidence>
<evidence type="ECO:0000256" key="4">
    <source>
        <dbReference type="ARBA" id="ARBA00022679"/>
    </source>
</evidence>
<organism evidence="13 14">
    <name type="scientific">Saccharibacter floricola DSM 15669</name>
    <dbReference type="NCBI Taxonomy" id="1123227"/>
    <lineage>
        <taxon>Bacteria</taxon>
        <taxon>Pseudomonadati</taxon>
        <taxon>Pseudomonadota</taxon>
        <taxon>Alphaproteobacteria</taxon>
        <taxon>Acetobacterales</taxon>
        <taxon>Acetobacteraceae</taxon>
        <taxon>Saccharibacter</taxon>
    </lineage>
</organism>
<keyword evidence="9 10" id="KW-0961">Cell wall biogenesis/degradation</keyword>
<feature type="binding site" evidence="10">
    <location>
        <position position="300"/>
    </location>
    <ligand>
        <name>UDP-N-acetyl-alpha-D-glucosamine</name>
        <dbReference type="ChEBI" id="CHEBI:57705"/>
    </ligand>
</feature>
<comment type="function">
    <text evidence="10">Cell wall formation. Catalyzes the transfer of a GlcNAc subunit on undecaprenyl-pyrophosphoryl-MurNAc-pentapeptide (lipid intermediate I) to form undecaprenyl-pyrophosphoryl-MurNAc-(pentapeptide)GlcNAc (lipid intermediate II).</text>
</comment>
<evidence type="ECO:0000256" key="9">
    <source>
        <dbReference type="ARBA" id="ARBA00023316"/>
    </source>
</evidence>
<evidence type="ECO:0000259" key="12">
    <source>
        <dbReference type="Pfam" id="PF04101"/>
    </source>
</evidence>
<name>A0ABQ0NW17_9PROT</name>
<keyword evidence="6 10" id="KW-0573">Peptidoglycan synthesis</keyword>
<dbReference type="EMBL" id="BAQD01000001">
    <property type="protein sequence ID" value="GBQ04517.1"/>
    <property type="molecule type" value="Genomic_DNA"/>
</dbReference>
<feature type="binding site" evidence="10">
    <location>
        <position position="128"/>
    </location>
    <ligand>
        <name>UDP-N-acetyl-alpha-D-glucosamine</name>
        <dbReference type="ChEBI" id="CHEBI:57705"/>
    </ligand>
</feature>
<comment type="caution">
    <text evidence="13">The sequence shown here is derived from an EMBL/GenBank/DDBJ whole genome shotgun (WGS) entry which is preliminary data.</text>
</comment>
<dbReference type="Pfam" id="PF03033">
    <property type="entry name" value="Glyco_transf_28"/>
    <property type="match status" value="1"/>
</dbReference>
<dbReference type="Proteomes" id="UP001062901">
    <property type="component" value="Unassembled WGS sequence"/>
</dbReference>
<comment type="caution">
    <text evidence="10">Lacks conserved residue(s) required for the propagation of feature annotation.</text>
</comment>
<dbReference type="InterPro" id="IPR004276">
    <property type="entry name" value="GlycoTrans_28_N"/>
</dbReference>
<proteinExistence type="inferred from homology"/>
<keyword evidence="7 10" id="KW-0472">Membrane</keyword>
<evidence type="ECO:0000313" key="13">
    <source>
        <dbReference type="EMBL" id="GBQ04517.1"/>
    </source>
</evidence>
<evidence type="ECO:0000256" key="8">
    <source>
        <dbReference type="ARBA" id="ARBA00023306"/>
    </source>
</evidence>
<keyword evidence="3 10" id="KW-0328">Glycosyltransferase</keyword>
<keyword evidence="8 10" id="KW-0131">Cell cycle</keyword>
<dbReference type="NCBIfam" id="TIGR01133">
    <property type="entry name" value="murG"/>
    <property type="match status" value="1"/>
</dbReference>
<dbReference type="HAMAP" id="MF_00033">
    <property type="entry name" value="MurG"/>
    <property type="match status" value="1"/>
</dbReference>
<comment type="subcellular location">
    <subcellularLocation>
        <location evidence="10">Cell membrane</location>
        <topology evidence="10">Peripheral membrane protein</topology>
        <orientation evidence="10">Cytoplasmic side</orientation>
    </subcellularLocation>
</comment>
<keyword evidence="14" id="KW-1185">Reference proteome</keyword>
<dbReference type="RefSeq" id="WP_018979697.1">
    <property type="nucleotide sequence ID" value="NZ_BAQD01000001.1"/>
</dbReference>
<evidence type="ECO:0000256" key="7">
    <source>
        <dbReference type="ARBA" id="ARBA00023136"/>
    </source>
</evidence>
<reference evidence="13" key="1">
    <citation type="submission" date="2013-04" db="EMBL/GenBank/DDBJ databases">
        <title>The genome sequencing project of 58 acetic acid bacteria.</title>
        <authorList>
            <person name="Okamoto-Kainuma A."/>
            <person name="Ishikawa M."/>
            <person name="Umino S."/>
            <person name="Koizumi Y."/>
            <person name="Shiwa Y."/>
            <person name="Yoshikawa H."/>
            <person name="Matsutani M."/>
            <person name="Matsushita K."/>
        </authorList>
    </citation>
    <scope>NUCLEOTIDE SEQUENCE</scope>
    <source>
        <strain evidence="13">DSM 15669</strain>
    </source>
</reference>
<comment type="catalytic activity">
    <reaction evidence="10">
        <text>di-trans,octa-cis-undecaprenyl diphospho-N-acetyl-alpha-D-muramoyl-L-alanyl-D-glutamyl-meso-2,6-diaminopimeloyl-D-alanyl-D-alanine + UDP-N-acetyl-alpha-D-glucosamine = di-trans,octa-cis-undecaprenyl diphospho-[N-acetyl-alpha-D-glucosaminyl-(1-&gt;4)]-N-acetyl-alpha-D-muramoyl-L-alanyl-D-glutamyl-meso-2,6-diaminopimeloyl-D-alanyl-D-alanine + UDP + H(+)</text>
        <dbReference type="Rhea" id="RHEA:31227"/>
        <dbReference type="ChEBI" id="CHEBI:15378"/>
        <dbReference type="ChEBI" id="CHEBI:57705"/>
        <dbReference type="ChEBI" id="CHEBI:58223"/>
        <dbReference type="ChEBI" id="CHEBI:61387"/>
        <dbReference type="ChEBI" id="CHEBI:61388"/>
        <dbReference type="EC" id="2.4.1.227"/>
    </reaction>
</comment>
<dbReference type="SUPFAM" id="SSF53756">
    <property type="entry name" value="UDP-Glycosyltransferase/glycogen phosphorylase"/>
    <property type="match status" value="1"/>
</dbReference>
<evidence type="ECO:0000256" key="6">
    <source>
        <dbReference type="ARBA" id="ARBA00022984"/>
    </source>
</evidence>
<evidence type="ECO:0000256" key="1">
    <source>
        <dbReference type="ARBA" id="ARBA00022475"/>
    </source>
</evidence>
<comment type="similarity">
    <text evidence="10">Belongs to the glycosyltransferase 28 family. MurG subfamily.</text>
</comment>
<protein>
    <recommendedName>
        <fullName evidence="10">UDP-N-acetylglucosamine--N-acetylmuramyl-(pentapeptide) pyrophosphoryl-undecaprenol N-acetylglucosamine transferase</fullName>
        <ecNumber evidence="10">2.4.1.227</ecNumber>
    </recommendedName>
    <alternativeName>
        <fullName evidence="10">Undecaprenyl-PP-MurNAc-pentapeptide-UDPGlcNAc GlcNAc transferase</fullName>
    </alternativeName>
</protein>
<dbReference type="Gene3D" id="3.40.50.2000">
    <property type="entry name" value="Glycogen Phosphorylase B"/>
    <property type="match status" value="2"/>
</dbReference>
<dbReference type="Pfam" id="PF04101">
    <property type="entry name" value="Glyco_tran_28_C"/>
    <property type="match status" value="1"/>
</dbReference>
<dbReference type="InterPro" id="IPR006009">
    <property type="entry name" value="GlcNAc_MurG"/>
</dbReference>
<keyword evidence="2 10" id="KW-0132">Cell division</keyword>
<feature type="binding site" evidence="10">
    <location>
        <position position="199"/>
    </location>
    <ligand>
        <name>UDP-N-acetyl-alpha-D-glucosamine</name>
        <dbReference type="ChEBI" id="CHEBI:57705"/>
    </ligand>
</feature>
<evidence type="ECO:0000259" key="11">
    <source>
        <dbReference type="Pfam" id="PF03033"/>
    </source>
</evidence>
<comment type="pathway">
    <text evidence="10">Cell wall biogenesis; peptidoglycan biosynthesis.</text>
</comment>
<dbReference type="EC" id="2.4.1.227" evidence="10"/>
<dbReference type="PANTHER" id="PTHR21015:SF22">
    <property type="entry name" value="GLYCOSYLTRANSFERASE"/>
    <property type="match status" value="1"/>
</dbReference>
<evidence type="ECO:0000256" key="5">
    <source>
        <dbReference type="ARBA" id="ARBA00022960"/>
    </source>
</evidence>
<accession>A0ABQ0NW17</accession>
<dbReference type="PANTHER" id="PTHR21015">
    <property type="entry name" value="UDP-N-ACETYLGLUCOSAMINE--N-ACETYLMURAMYL-(PENTAPEPTIDE) PYROPHOSPHORYL-UNDECAPRENOL N-ACETYLGLUCOSAMINE TRANSFERASE 1"/>
    <property type="match status" value="1"/>
</dbReference>
<keyword evidence="1 10" id="KW-1003">Cell membrane</keyword>
<dbReference type="CDD" id="cd03785">
    <property type="entry name" value="GT28_MurG"/>
    <property type="match status" value="1"/>
</dbReference>
<feature type="binding site" evidence="10">
    <location>
        <position position="255"/>
    </location>
    <ligand>
        <name>UDP-N-acetyl-alpha-D-glucosamine</name>
        <dbReference type="ChEBI" id="CHEBI:57705"/>
    </ligand>
</feature>
<sequence length="369" mass="39318">MNTSIVIAAGGTGGHFFPAEALANSLLNRGYNVVLMTDARNNRINDGVFRHTPHYVLPGGGIAGKGLLGKIKGALRLLDGTIKARALLRVIRPAAIIGFGGYPSIPPLLGARLLSKKYRPQMVIHEGNAILGQANALLSRFASMIATSYPHVARLPTNATVQLTGMPVRDPIEALADIPYIPPNQNGDDAIQLLVWGGSLGAQIFGRVVPEALTTLPQVLRSRLHVTQQVNEQDLSRIQQQYEEAGINATLAPFIHNVADTLQTAHLVIGRAGGSSVAELTMAGRPSILVPLPIAASDEQGQNAQAVERAGAGWMIRQATFTPTLLADRLMTLFQTPERLTQAAAAAKTLQHRKAAEKLADLVEATLHS</sequence>
<evidence type="ECO:0000256" key="3">
    <source>
        <dbReference type="ARBA" id="ARBA00022676"/>
    </source>
</evidence>
<evidence type="ECO:0000256" key="10">
    <source>
        <dbReference type="HAMAP-Rule" id="MF_00033"/>
    </source>
</evidence>
<keyword evidence="4 10" id="KW-0808">Transferase</keyword>
<gene>
    <name evidence="10" type="primary">murG</name>
    <name evidence="13" type="ORF">AA15669_0016</name>
</gene>
<evidence type="ECO:0000313" key="14">
    <source>
        <dbReference type="Proteomes" id="UP001062901"/>
    </source>
</evidence>
<feature type="binding site" evidence="10">
    <location>
        <position position="169"/>
    </location>
    <ligand>
        <name>UDP-N-acetyl-alpha-D-glucosamine</name>
        <dbReference type="ChEBI" id="CHEBI:57705"/>
    </ligand>
</feature>
<feature type="domain" description="Glycosyltransferase family 28 N-terminal" evidence="11">
    <location>
        <begin position="5"/>
        <end position="146"/>
    </location>
</feature>
<feature type="domain" description="Glycosyl transferase family 28 C-terminal" evidence="12">
    <location>
        <begin position="193"/>
        <end position="358"/>
    </location>
</feature>
<keyword evidence="5 10" id="KW-0133">Cell shape</keyword>
<dbReference type="InterPro" id="IPR007235">
    <property type="entry name" value="Glyco_trans_28_C"/>
</dbReference>
<feature type="binding site" evidence="10">
    <location>
        <begin position="12"/>
        <end position="14"/>
    </location>
    <ligand>
        <name>UDP-N-acetyl-alpha-D-glucosamine</name>
        <dbReference type="ChEBI" id="CHEBI:57705"/>
    </ligand>
</feature>